<evidence type="ECO:0000313" key="2">
    <source>
        <dbReference type="Proteomes" id="UP000594778"/>
    </source>
</evidence>
<dbReference type="Proteomes" id="UP000594778">
    <property type="component" value="Chromosome"/>
</dbReference>
<proteinExistence type="predicted"/>
<dbReference type="RefSeq" id="WP_197955911.1">
    <property type="nucleotide sequence ID" value="NZ_CP065668.1"/>
</dbReference>
<organism evidence="1 2">
    <name type="scientific">Delftia acidovorans</name>
    <name type="common">Pseudomonas acidovorans</name>
    <name type="synonym">Comamonas acidovorans</name>
    <dbReference type="NCBI Taxonomy" id="80866"/>
    <lineage>
        <taxon>Bacteria</taxon>
        <taxon>Pseudomonadati</taxon>
        <taxon>Pseudomonadota</taxon>
        <taxon>Betaproteobacteria</taxon>
        <taxon>Burkholderiales</taxon>
        <taxon>Comamonadaceae</taxon>
        <taxon>Delftia</taxon>
    </lineage>
</organism>
<dbReference type="EMBL" id="CP065668">
    <property type="protein sequence ID" value="QPS08675.1"/>
    <property type="molecule type" value="Genomic_DNA"/>
</dbReference>
<reference evidence="1 2" key="1">
    <citation type="submission" date="2020-12" db="EMBL/GenBank/DDBJ databases">
        <title>FDA dAtabase for Regulatory Grade micrObial Sequences (FDA-ARGOS): Supporting development and validation of Infectious Disease Dx tests.</title>
        <authorList>
            <person name="Sproer C."/>
            <person name="Gronow S."/>
            <person name="Severitt S."/>
            <person name="Schroder I."/>
            <person name="Tallon L."/>
            <person name="Sadzewicz L."/>
            <person name="Zhao X."/>
            <person name="Boylan J."/>
            <person name="Ott S."/>
            <person name="Bowen H."/>
            <person name="Vavikolanu K."/>
            <person name="Mehta A."/>
            <person name="Aluvathingal J."/>
            <person name="Nadendla S."/>
            <person name="Lowell S."/>
            <person name="Myers T."/>
            <person name="Yan Y."/>
            <person name="Sichtig H."/>
        </authorList>
    </citation>
    <scope>NUCLEOTIDE SEQUENCE [LARGE SCALE GENOMIC DNA]</scope>
    <source>
        <strain evidence="1 2">FDAARGOS_909</strain>
    </source>
</reference>
<gene>
    <name evidence="1" type="ORF">I6G66_00970</name>
</gene>
<accession>A0A7T2W113</accession>
<name>A0A7T2W113_DELAC</name>
<evidence type="ECO:0000313" key="1">
    <source>
        <dbReference type="EMBL" id="QPS08675.1"/>
    </source>
</evidence>
<protein>
    <submittedName>
        <fullName evidence="1">Uncharacterized protein</fullName>
    </submittedName>
</protein>
<sequence>MNEKIIQHGVEYVLSLLIIDRMKNDCKGFSDENILKLIDDLWGALSKKITKKFLKDGKKYINQIIVDEQGASKEEMLINFLAYSLDELIFQLLDADGFTGDGVIDYRVQEVEFVEQEHILKSSKNVSLNSYQEEDVRKKGDEEIEYIKSLKERLGRLELDQLSDRNYIFRSL</sequence>
<dbReference type="AlphaFoldDB" id="A0A7T2W113"/>